<sequence length="160" mass="17648">MSVSGPGRSMSVSKHPPVVNRRCPDSPPRSDLKGNARILPLQERLVSRRRPPIKRTISRTTVRHDSYRLLMLIDEAPSVSCLQFYFPSAGASKNLVASNSDDPSLCFLSLTESIFNVVCSNATTTFPVKRVASFSFEILSEETVNFSPGLNIIRACPSYS</sequence>
<evidence type="ECO:0000313" key="2">
    <source>
        <dbReference type="EMBL" id="VDZ66016.1"/>
    </source>
</evidence>
<dbReference type="KEGG" id="sof:NCTC11214_05763"/>
<dbReference type="AlphaFoldDB" id="A0A3S4F3L3"/>
<dbReference type="EMBL" id="LR134117">
    <property type="protein sequence ID" value="VDZ66016.1"/>
    <property type="molecule type" value="Genomic_DNA"/>
</dbReference>
<evidence type="ECO:0000256" key="1">
    <source>
        <dbReference type="SAM" id="MobiDB-lite"/>
    </source>
</evidence>
<gene>
    <name evidence="2" type="ORF">NCTC11214_05763</name>
</gene>
<reference evidence="2 3" key="1">
    <citation type="submission" date="2018-12" db="EMBL/GenBank/DDBJ databases">
        <authorList>
            <consortium name="Pathogen Informatics"/>
        </authorList>
    </citation>
    <scope>NUCLEOTIDE SEQUENCE [LARGE SCALE GENOMIC DNA]</scope>
    <source>
        <strain evidence="2 3">NCTC11214</strain>
    </source>
</reference>
<organism evidence="2 3">
    <name type="scientific">Serratia odorifera</name>
    <dbReference type="NCBI Taxonomy" id="618"/>
    <lineage>
        <taxon>Bacteria</taxon>
        <taxon>Pseudomonadati</taxon>
        <taxon>Pseudomonadota</taxon>
        <taxon>Gammaproteobacteria</taxon>
        <taxon>Enterobacterales</taxon>
        <taxon>Yersiniaceae</taxon>
        <taxon>Serratia</taxon>
    </lineage>
</organism>
<accession>A0A3S4F3L3</accession>
<feature type="region of interest" description="Disordered" evidence="1">
    <location>
        <begin position="1"/>
        <end position="34"/>
    </location>
</feature>
<protein>
    <submittedName>
        <fullName evidence="2">Uncharacterized protein</fullName>
    </submittedName>
</protein>
<dbReference type="Proteomes" id="UP000281391">
    <property type="component" value="Chromosome"/>
</dbReference>
<proteinExistence type="predicted"/>
<feature type="compositionally biased region" description="Basic and acidic residues" evidence="1">
    <location>
        <begin position="22"/>
        <end position="34"/>
    </location>
</feature>
<evidence type="ECO:0000313" key="3">
    <source>
        <dbReference type="Proteomes" id="UP000281391"/>
    </source>
</evidence>
<name>A0A3S4F3L3_SEROD</name>